<keyword evidence="8" id="KW-1185">Reference proteome</keyword>
<dbReference type="InterPro" id="IPR055414">
    <property type="entry name" value="LRR_R13L4/SHOC2-like"/>
</dbReference>
<dbReference type="InterPro" id="IPR035897">
    <property type="entry name" value="Toll_tir_struct_dom_sf"/>
</dbReference>
<dbReference type="EMBL" id="CP093344">
    <property type="protein sequence ID" value="WOG86620.1"/>
    <property type="molecule type" value="Genomic_DNA"/>
</dbReference>
<evidence type="ECO:0000259" key="6">
    <source>
        <dbReference type="SMART" id="SM00382"/>
    </source>
</evidence>
<reference evidence="7" key="2">
    <citation type="submission" date="2022-03" db="EMBL/GenBank/DDBJ databases">
        <title>Draft title - Genomic analysis of global carrot germplasm unveils the trajectory of domestication and the origin of high carotenoid orange carrot.</title>
        <authorList>
            <person name="Iorizzo M."/>
            <person name="Ellison S."/>
            <person name="Senalik D."/>
            <person name="Macko-Podgorni A."/>
            <person name="Grzebelus D."/>
            <person name="Bostan H."/>
            <person name="Rolling W."/>
            <person name="Curaba J."/>
            <person name="Simon P."/>
        </authorList>
    </citation>
    <scope>NUCLEOTIDE SEQUENCE</scope>
    <source>
        <tissue evidence="7">Leaf</tissue>
    </source>
</reference>
<evidence type="ECO:0000256" key="1">
    <source>
        <dbReference type="ARBA" id="ARBA00022614"/>
    </source>
</evidence>
<feature type="domain" description="TIR" evidence="5">
    <location>
        <begin position="21"/>
        <end position="159"/>
    </location>
</feature>
<dbReference type="InterPro" id="IPR000157">
    <property type="entry name" value="TIR_dom"/>
</dbReference>
<dbReference type="SMART" id="SM00255">
    <property type="entry name" value="TIR"/>
    <property type="match status" value="1"/>
</dbReference>
<evidence type="ECO:0000313" key="7">
    <source>
        <dbReference type="EMBL" id="WOG86620.1"/>
    </source>
</evidence>
<evidence type="ECO:0000313" key="8">
    <source>
        <dbReference type="Proteomes" id="UP000077755"/>
    </source>
</evidence>
<keyword evidence="2" id="KW-0677">Repeat</keyword>
<dbReference type="PANTHER" id="PTHR11017:SF271">
    <property type="entry name" value="DISEASE RESISTANCE PROTEIN (TIR-NBS-LRR CLASS) FAMILY"/>
    <property type="match status" value="1"/>
</dbReference>
<dbReference type="GO" id="GO:0051707">
    <property type="term" value="P:response to other organism"/>
    <property type="evidence" value="ECO:0007669"/>
    <property type="project" value="UniProtKB-ARBA"/>
</dbReference>
<dbReference type="SUPFAM" id="SSF52540">
    <property type="entry name" value="P-loop containing nucleoside triphosphate hydrolases"/>
    <property type="match status" value="1"/>
</dbReference>
<keyword evidence="4" id="KW-0520">NAD</keyword>
<dbReference type="FunFam" id="3.40.50.10140:FF:000007">
    <property type="entry name" value="Disease resistance protein (TIR-NBS-LRR class)"/>
    <property type="match status" value="1"/>
</dbReference>
<dbReference type="SUPFAM" id="SSF52200">
    <property type="entry name" value="Toll/Interleukin receptor TIR domain"/>
    <property type="match status" value="1"/>
</dbReference>
<dbReference type="SMART" id="SM00382">
    <property type="entry name" value="AAA"/>
    <property type="match status" value="1"/>
</dbReference>
<sequence>MASTSYNQTTSSSAPTSPPTLWDVFLSFRGKDTRYTFTDHLYKALQRTGIRTFRDDPELRSGEVISRALPQAIQESKTYIVVLSENYASSSWCLEELVEILDCYKRMKRLVIPVFYNIDPSAVRYQIENFRETFEKHQSRHDAEKVNVWCLTLNEVADFSGYHISENRQLHYRSQADIVDEVVDRVLLAINPITLDVARYPVGLVSRVKAISTLIESEGVIRIGIHGMGGVGKTTLAKAVYNQNYQQFEGSCFLANIREASRTEHGLVCLQKQLIADVLKLNNINIGNVDQGIELIRARICSKRVLLVIDDLDDPKPLEALEGSFSPGSITIITTRNEDLLDSMKVQAKYKVNELDDDQSRQLFAQHAFGNYKVSDNFKELSEVILKRAGGLPLALEVFGSNMFNKPEEDWRWFIDRLNCAPIDNIEKKLVVSFDALKSVDPMLQNIFLDVACFYIGREKEEVVKIMETCYTYVNRNIDILKKRCLITIDEFGILGMHDLLRDMGREIARNNSPDEPGKHSRLWVSEDIDTVLKNYKGTKAIQGIISNNFIYGNEVEEVTVKTKSFKRMSKLRFLYLNNVNLTGSFKQTFEDLRWLHWECCPLKCLPSDFYPGKLVILEMPRSNMRMMWELNMVFFDKLKTLNLSNSPNLITTPDFTTLPCLKTLNLEGCSNLEEVHISIGCLVSLVGLDLRNCLKLKSLPNSICSLRALEALTIAGCSSLEVLPTELGYIESLEVLNAWGLTVSKIPDSIGVLSNLVELRLSYNENLETLPESICNLRSLELLDVRFCEKIVELPDRLGKITGLRQLRASNVSQLKMIPDISQLSMLTELDLCGCRHLLSIEELPPNLKRIDAIDCTSLVKLPNLSNLKQLITLNLSKCSSLTEILGLEELTSLMILILRGCSSSLLAYTLTEHFFQIFSGFGHIMDIKISLAEYPDWISQSSGSVKKMSFDLPPDASDYLLAMIFCFECAGTFKIDYFIKNATSDYVWCNRTYAQNDSDSLMLIVPRSILSIRDAISRIEIESKVEMIHGMHLLYKTDFTMVSTDYSDTVDVEEENNYRYKRLKISGG</sequence>
<dbReference type="InterPro" id="IPR032675">
    <property type="entry name" value="LRR_dom_sf"/>
</dbReference>
<evidence type="ECO:0008006" key="9">
    <source>
        <dbReference type="Google" id="ProtNLM"/>
    </source>
</evidence>
<dbReference type="InterPro" id="IPR002182">
    <property type="entry name" value="NB-ARC"/>
</dbReference>
<dbReference type="Gene3D" id="3.40.50.300">
    <property type="entry name" value="P-loop containing nucleotide triphosphate hydrolases"/>
    <property type="match status" value="1"/>
</dbReference>
<protein>
    <recommendedName>
        <fullName evidence="9">TIR domain-containing protein</fullName>
    </recommendedName>
</protein>
<dbReference type="InterPro" id="IPR027417">
    <property type="entry name" value="P-loop_NTPase"/>
</dbReference>
<evidence type="ECO:0000256" key="4">
    <source>
        <dbReference type="ARBA" id="ARBA00023027"/>
    </source>
</evidence>
<dbReference type="Pfam" id="PF23282">
    <property type="entry name" value="WHD_ROQ1"/>
    <property type="match status" value="1"/>
</dbReference>
<dbReference type="Pfam" id="PF23598">
    <property type="entry name" value="LRR_14"/>
    <property type="match status" value="1"/>
</dbReference>
<proteinExistence type="predicted"/>
<dbReference type="PRINTS" id="PR00364">
    <property type="entry name" value="DISEASERSIST"/>
</dbReference>
<dbReference type="InterPro" id="IPR042197">
    <property type="entry name" value="Apaf_helical"/>
</dbReference>
<evidence type="ECO:0000259" key="5">
    <source>
        <dbReference type="SMART" id="SM00255"/>
    </source>
</evidence>
<dbReference type="AlphaFoldDB" id="A0AAF0WEL2"/>
<dbReference type="PANTHER" id="PTHR11017">
    <property type="entry name" value="LEUCINE-RICH REPEAT-CONTAINING PROTEIN"/>
    <property type="match status" value="1"/>
</dbReference>
<gene>
    <name evidence="7" type="ORF">DCAR_0205837</name>
</gene>
<dbReference type="Gene3D" id="3.80.10.10">
    <property type="entry name" value="Ribonuclease Inhibitor"/>
    <property type="match status" value="2"/>
</dbReference>
<dbReference type="Gene3D" id="1.10.8.430">
    <property type="entry name" value="Helical domain of apoptotic protease-activating factors"/>
    <property type="match status" value="1"/>
</dbReference>
<keyword evidence="3" id="KW-0611">Plant defense</keyword>
<dbReference type="GO" id="GO:0043531">
    <property type="term" value="F:ADP binding"/>
    <property type="evidence" value="ECO:0007669"/>
    <property type="project" value="InterPro"/>
</dbReference>
<organism evidence="7 8">
    <name type="scientific">Daucus carota subsp. sativus</name>
    <name type="common">Carrot</name>
    <dbReference type="NCBI Taxonomy" id="79200"/>
    <lineage>
        <taxon>Eukaryota</taxon>
        <taxon>Viridiplantae</taxon>
        <taxon>Streptophyta</taxon>
        <taxon>Embryophyta</taxon>
        <taxon>Tracheophyta</taxon>
        <taxon>Spermatophyta</taxon>
        <taxon>Magnoliopsida</taxon>
        <taxon>eudicotyledons</taxon>
        <taxon>Gunneridae</taxon>
        <taxon>Pentapetalae</taxon>
        <taxon>asterids</taxon>
        <taxon>campanulids</taxon>
        <taxon>Apiales</taxon>
        <taxon>Apiaceae</taxon>
        <taxon>Apioideae</taxon>
        <taxon>Scandiceae</taxon>
        <taxon>Daucinae</taxon>
        <taxon>Daucus</taxon>
        <taxon>Daucus sect. Daucus</taxon>
    </lineage>
</organism>
<dbReference type="GO" id="GO:0006952">
    <property type="term" value="P:defense response"/>
    <property type="evidence" value="ECO:0007669"/>
    <property type="project" value="UniProtKB-KW"/>
</dbReference>
<dbReference type="Pfam" id="PF01582">
    <property type="entry name" value="TIR"/>
    <property type="match status" value="1"/>
</dbReference>
<dbReference type="Proteomes" id="UP000077755">
    <property type="component" value="Chromosome 2"/>
</dbReference>
<reference evidence="7" key="1">
    <citation type="journal article" date="2016" name="Nat. Genet.">
        <title>A high-quality carrot genome assembly provides new insights into carotenoid accumulation and asterid genome evolution.</title>
        <authorList>
            <person name="Iorizzo M."/>
            <person name="Ellison S."/>
            <person name="Senalik D."/>
            <person name="Zeng P."/>
            <person name="Satapoomin P."/>
            <person name="Huang J."/>
            <person name="Bowman M."/>
            <person name="Iovene M."/>
            <person name="Sanseverino W."/>
            <person name="Cavagnaro P."/>
            <person name="Yildiz M."/>
            <person name="Macko-Podgorni A."/>
            <person name="Moranska E."/>
            <person name="Grzebelus E."/>
            <person name="Grzebelus D."/>
            <person name="Ashrafi H."/>
            <person name="Zheng Z."/>
            <person name="Cheng S."/>
            <person name="Spooner D."/>
            <person name="Van Deynze A."/>
            <person name="Simon P."/>
        </authorList>
    </citation>
    <scope>NUCLEOTIDE SEQUENCE</scope>
    <source>
        <tissue evidence="7">Leaf</tissue>
    </source>
</reference>
<feature type="domain" description="AAA+ ATPase" evidence="6">
    <location>
        <begin position="219"/>
        <end position="352"/>
    </location>
</feature>
<dbReference type="Pfam" id="PF00931">
    <property type="entry name" value="NB-ARC"/>
    <property type="match status" value="1"/>
</dbReference>
<dbReference type="GO" id="GO:0007165">
    <property type="term" value="P:signal transduction"/>
    <property type="evidence" value="ECO:0007669"/>
    <property type="project" value="InterPro"/>
</dbReference>
<name>A0AAF0WEL2_DAUCS</name>
<keyword evidence="1" id="KW-0433">Leucine-rich repeat</keyword>
<dbReference type="InterPro" id="IPR003593">
    <property type="entry name" value="AAA+_ATPase"/>
</dbReference>
<evidence type="ECO:0000256" key="2">
    <source>
        <dbReference type="ARBA" id="ARBA00022737"/>
    </source>
</evidence>
<accession>A0AAF0WEL2</accession>
<evidence type="ECO:0000256" key="3">
    <source>
        <dbReference type="ARBA" id="ARBA00022821"/>
    </source>
</evidence>
<dbReference type="InterPro" id="IPR058192">
    <property type="entry name" value="WHD_ROQ1-like"/>
</dbReference>
<dbReference type="InterPro" id="IPR044974">
    <property type="entry name" value="Disease_R_plants"/>
</dbReference>
<dbReference type="SUPFAM" id="SSF52058">
    <property type="entry name" value="L domain-like"/>
    <property type="match status" value="1"/>
</dbReference>
<dbReference type="Gene3D" id="3.40.50.10140">
    <property type="entry name" value="Toll/interleukin-1 receptor homology (TIR) domain"/>
    <property type="match status" value="1"/>
</dbReference>